<accession>A0A6B8M920</accession>
<proteinExistence type="predicted"/>
<name>A0A6B8M920_9HYPH</name>
<protein>
    <recommendedName>
        <fullName evidence="3">XRE family transcriptional regulator</fullName>
    </recommendedName>
</protein>
<reference evidence="1 2" key="1">
    <citation type="submission" date="2019-09" db="EMBL/GenBank/DDBJ databases">
        <title>Isolation and complete genome sequencing of Methylocystis species.</title>
        <authorList>
            <person name="Rumah B.L."/>
            <person name="Stead C.E."/>
            <person name="Stevens B.C."/>
            <person name="Minton N.P."/>
            <person name="Grosse-Honebrink A."/>
            <person name="Zhang Y."/>
        </authorList>
    </citation>
    <scope>NUCLEOTIDE SEQUENCE [LARGE SCALE GENOMIC DNA]</scope>
    <source>
        <strain evidence="1 2">BRCS2</strain>
    </source>
</reference>
<dbReference type="Proteomes" id="UP000422569">
    <property type="component" value="Chromosome"/>
</dbReference>
<organism evidence="1 2">
    <name type="scientific">Methylocystis parvus</name>
    <dbReference type="NCBI Taxonomy" id="134"/>
    <lineage>
        <taxon>Bacteria</taxon>
        <taxon>Pseudomonadati</taxon>
        <taxon>Pseudomonadota</taxon>
        <taxon>Alphaproteobacteria</taxon>
        <taxon>Hyphomicrobiales</taxon>
        <taxon>Methylocystaceae</taxon>
        <taxon>Methylocystis</taxon>
    </lineage>
</organism>
<dbReference type="RefSeq" id="WP_154419947.1">
    <property type="nucleotide sequence ID" value="NZ_CP044331.1"/>
</dbReference>
<gene>
    <name evidence="1" type="ORF">F7D14_12000</name>
</gene>
<dbReference type="AlphaFoldDB" id="A0A6B8M920"/>
<evidence type="ECO:0008006" key="3">
    <source>
        <dbReference type="Google" id="ProtNLM"/>
    </source>
</evidence>
<evidence type="ECO:0000313" key="2">
    <source>
        <dbReference type="Proteomes" id="UP000422569"/>
    </source>
</evidence>
<evidence type="ECO:0000313" key="1">
    <source>
        <dbReference type="EMBL" id="QGM98129.1"/>
    </source>
</evidence>
<sequence length="87" mass="9620">MTVAPSHEQFFLASGHLADADPAAAERLVRAREIAGYATPGAAVAYRRWSLKDYLDHESGKRAITPDDARRYAKGYRVSARWILMGA</sequence>
<dbReference type="EMBL" id="CP044331">
    <property type="protein sequence ID" value="QGM98129.1"/>
    <property type="molecule type" value="Genomic_DNA"/>
</dbReference>
<keyword evidence="2" id="KW-1185">Reference proteome</keyword>
<dbReference type="KEGG" id="mpar:F7D14_12000"/>